<evidence type="ECO:0000313" key="2">
    <source>
        <dbReference type="EMBL" id="AOZ72474.1"/>
    </source>
</evidence>
<reference evidence="2 3" key="1">
    <citation type="submission" date="2016-10" db="EMBL/GenBank/DDBJ databases">
        <title>Actinomyces aegypiusis sp. nov., isolated from the Aegypius monachus in Qinghai Tibet Plateau China.</title>
        <authorList>
            <person name="Wang Y."/>
        </authorList>
    </citation>
    <scope>NUCLEOTIDE SEQUENCE [LARGE SCALE GENOMIC DNA]</scope>
    <source>
        <strain evidence="2 3">VUL4_3</strain>
    </source>
</reference>
<dbReference type="InterPro" id="IPR013974">
    <property type="entry name" value="SAF"/>
</dbReference>
<accession>A0A1D9MJK2</accession>
<dbReference type="Proteomes" id="UP000176288">
    <property type="component" value="Chromosome"/>
</dbReference>
<protein>
    <recommendedName>
        <fullName evidence="1">SAF domain-containing protein</fullName>
    </recommendedName>
</protein>
<evidence type="ECO:0000259" key="1">
    <source>
        <dbReference type="Pfam" id="PF08666"/>
    </source>
</evidence>
<organism evidence="2 3">
    <name type="scientific">Boudabousia tangfeifanii</name>
    <dbReference type="NCBI Taxonomy" id="1912795"/>
    <lineage>
        <taxon>Bacteria</taxon>
        <taxon>Bacillati</taxon>
        <taxon>Actinomycetota</taxon>
        <taxon>Actinomycetes</taxon>
        <taxon>Actinomycetales</taxon>
        <taxon>Actinomycetaceae</taxon>
        <taxon>Boudabousia</taxon>
    </lineage>
</organism>
<dbReference type="EMBL" id="CP017812">
    <property type="protein sequence ID" value="AOZ72474.1"/>
    <property type="molecule type" value="Genomic_DNA"/>
</dbReference>
<name>A0A1D9MJK2_9ACTO</name>
<dbReference type="STRING" id="1912795.BK816_03500"/>
<feature type="domain" description="SAF" evidence="1">
    <location>
        <begin position="25"/>
        <end position="76"/>
    </location>
</feature>
<dbReference type="Pfam" id="PF08666">
    <property type="entry name" value="SAF"/>
    <property type="match status" value="1"/>
</dbReference>
<evidence type="ECO:0000313" key="3">
    <source>
        <dbReference type="Proteomes" id="UP000176288"/>
    </source>
</evidence>
<dbReference type="AlphaFoldDB" id="A0A1D9MJK2"/>
<gene>
    <name evidence="2" type="ORF">BK816_03500</name>
</gene>
<sequence>MITSALLGGWLFNANYRGYALWEVNKDMPQGSVITEADVTKVYATPSHPKVYVSGSKAPSGVVLRSLQAGELIPKSAFQNGGVGYVQLVLNLSQMPSNSLKVGDLIDLWAIGNRRENESQEPASQIATGLVMASAPQASQSLGMGQVTTLEVKVAKASLNQVLDAMGSKRALMVIPTVEKK</sequence>
<dbReference type="KEGG" id="avu:BK816_03500"/>
<keyword evidence="3" id="KW-1185">Reference proteome</keyword>
<proteinExistence type="predicted"/>